<organism evidence="7 8">
    <name type="scientific">Chitinophaga hostae</name>
    <dbReference type="NCBI Taxonomy" id="2831022"/>
    <lineage>
        <taxon>Bacteria</taxon>
        <taxon>Pseudomonadati</taxon>
        <taxon>Bacteroidota</taxon>
        <taxon>Chitinophagia</taxon>
        <taxon>Chitinophagales</taxon>
        <taxon>Chitinophagaceae</taxon>
        <taxon>Chitinophaga</taxon>
    </lineage>
</organism>
<keyword evidence="3" id="KW-1015">Disulfide bond</keyword>
<dbReference type="Pfam" id="PF00578">
    <property type="entry name" value="AhpC-TSA"/>
    <property type="match status" value="1"/>
</dbReference>
<keyword evidence="5" id="KW-0732">Signal</keyword>
<dbReference type="PANTHER" id="PTHR42852">
    <property type="entry name" value="THIOL:DISULFIDE INTERCHANGE PROTEIN DSBE"/>
    <property type="match status" value="1"/>
</dbReference>
<keyword evidence="4" id="KW-0676">Redox-active center</keyword>
<proteinExistence type="predicted"/>
<dbReference type="PROSITE" id="PS51352">
    <property type="entry name" value="THIOREDOXIN_2"/>
    <property type="match status" value="1"/>
</dbReference>
<name>A0ABS5IZ87_9BACT</name>
<comment type="caution">
    <text evidence="7">The sequence shown here is derived from an EMBL/GenBank/DDBJ whole genome shotgun (WGS) entry which is preliminary data.</text>
</comment>
<feature type="chain" id="PRO_5046189268" evidence="5">
    <location>
        <begin position="20"/>
        <end position="328"/>
    </location>
</feature>
<evidence type="ECO:0000256" key="1">
    <source>
        <dbReference type="ARBA" id="ARBA00004196"/>
    </source>
</evidence>
<evidence type="ECO:0000313" key="7">
    <source>
        <dbReference type="EMBL" id="MBS0027632.1"/>
    </source>
</evidence>
<evidence type="ECO:0000256" key="2">
    <source>
        <dbReference type="ARBA" id="ARBA00022748"/>
    </source>
</evidence>
<dbReference type="Proteomes" id="UP000676386">
    <property type="component" value="Unassembled WGS sequence"/>
</dbReference>
<dbReference type="InterPro" id="IPR000866">
    <property type="entry name" value="AhpC/TSA"/>
</dbReference>
<feature type="signal peptide" evidence="5">
    <location>
        <begin position="1"/>
        <end position="19"/>
    </location>
</feature>
<dbReference type="InterPro" id="IPR036249">
    <property type="entry name" value="Thioredoxin-like_sf"/>
</dbReference>
<keyword evidence="8" id="KW-1185">Reference proteome</keyword>
<dbReference type="InterPro" id="IPR025380">
    <property type="entry name" value="DUF4369"/>
</dbReference>
<protein>
    <submittedName>
        <fullName evidence="7">AhpC/TSA family protein</fullName>
    </submittedName>
</protein>
<accession>A0ABS5IZ87</accession>
<feature type="domain" description="Thioredoxin" evidence="6">
    <location>
        <begin position="186"/>
        <end position="328"/>
    </location>
</feature>
<dbReference type="CDD" id="cd02966">
    <property type="entry name" value="TlpA_like_family"/>
    <property type="match status" value="1"/>
</dbReference>
<gene>
    <name evidence="7" type="ORF">KE626_09960</name>
</gene>
<reference evidence="7 8" key="1">
    <citation type="submission" date="2021-04" db="EMBL/GenBank/DDBJ databases">
        <title>Chitinophaga sp. nov., isolated from the rhizosphere soil.</title>
        <authorList>
            <person name="He S."/>
        </authorList>
    </citation>
    <scope>NUCLEOTIDE SEQUENCE [LARGE SCALE GENOMIC DNA]</scope>
    <source>
        <strain evidence="7 8">2R12</strain>
    </source>
</reference>
<dbReference type="Gene3D" id="3.40.30.10">
    <property type="entry name" value="Glutaredoxin"/>
    <property type="match status" value="1"/>
</dbReference>
<dbReference type="SUPFAM" id="SSF52833">
    <property type="entry name" value="Thioredoxin-like"/>
    <property type="match status" value="1"/>
</dbReference>
<dbReference type="RefSeq" id="WP_211972738.1">
    <property type="nucleotide sequence ID" value="NZ_CBFHAM010000001.1"/>
</dbReference>
<dbReference type="EMBL" id="JAGTXB010000004">
    <property type="protein sequence ID" value="MBS0027632.1"/>
    <property type="molecule type" value="Genomic_DNA"/>
</dbReference>
<evidence type="ECO:0000259" key="6">
    <source>
        <dbReference type="PROSITE" id="PS51352"/>
    </source>
</evidence>
<comment type="subcellular location">
    <subcellularLocation>
        <location evidence="1">Cell envelope</location>
    </subcellularLocation>
</comment>
<evidence type="ECO:0000256" key="4">
    <source>
        <dbReference type="ARBA" id="ARBA00023284"/>
    </source>
</evidence>
<dbReference type="PANTHER" id="PTHR42852:SF6">
    <property type="entry name" value="THIOL:DISULFIDE INTERCHANGE PROTEIN DSBE"/>
    <property type="match status" value="1"/>
</dbReference>
<keyword evidence="2" id="KW-0201">Cytochrome c-type biogenesis</keyword>
<dbReference type="Pfam" id="PF14289">
    <property type="entry name" value="DUF4369"/>
    <property type="match status" value="1"/>
</dbReference>
<dbReference type="InterPro" id="IPR050553">
    <property type="entry name" value="Thioredoxin_ResA/DsbE_sf"/>
</dbReference>
<evidence type="ECO:0000313" key="8">
    <source>
        <dbReference type="Proteomes" id="UP000676386"/>
    </source>
</evidence>
<evidence type="ECO:0000256" key="5">
    <source>
        <dbReference type="SAM" id="SignalP"/>
    </source>
</evidence>
<dbReference type="InterPro" id="IPR013766">
    <property type="entry name" value="Thioredoxin_domain"/>
</dbReference>
<evidence type="ECO:0000256" key="3">
    <source>
        <dbReference type="ARBA" id="ARBA00023157"/>
    </source>
</evidence>
<sequence>MKHLLKIAMLLALPVICRAGEGFVIKGNVRGIVSGYVSITEYIHLRETGKEEAAPPRVRIENGEFTYAGKLEHPVMVRLKVSTREFFVYLENTSYTVTGRLDSLSAASFQGGPLNDEFQRFLASGKSEIAYIKENPNSGVSAYLALKQSTGTYEKALAAYDLLGPAARNTWAGKELTATIAAFKRGAAGAVFPNLKLTDANEKAISIKQLKGKIVVLDFWASWCSPCRAYIPTMREHYNKYQPKGVQFMSVSVDENKQKWKDAMDELKMEWTQTLADGAFEDGKGVKELLHIYYIPHVIIVGKDGKIAASLDYSTKDQLDKKLDELLK</sequence>